<dbReference type="RefSeq" id="WP_153704607.1">
    <property type="nucleotide sequence ID" value="NZ_WJNA01000005.1"/>
</dbReference>
<evidence type="ECO:0000313" key="2">
    <source>
        <dbReference type="Proteomes" id="UP000472879"/>
    </source>
</evidence>
<comment type="caution">
    <text evidence="1">The sequence shown here is derived from an EMBL/GenBank/DDBJ whole genome shotgun (WGS) entry which is preliminary data.</text>
</comment>
<name>A0A6L5P1Q5_LIMRT</name>
<reference evidence="1 2" key="1">
    <citation type="submission" date="2019-11" db="EMBL/GenBank/DDBJ databases">
        <title>Draft genome sequence of 12 host-associated Lactobacillus reuteri rodent strains.</title>
        <authorList>
            <person name="Zhang S."/>
            <person name="Ozcam M."/>
            <person name="Van Pijkeren J.P."/>
        </authorList>
    </citation>
    <scope>NUCLEOTIDE SEQUENCE [LARGE SCALE GENOMIC DNA]</scope>
    <source>
        <strain evidence="1 2">Lr4020</strain>
    </source>
</reference>
<dbReference type="EMBL" id="WJNA01000005">
    <property type="protein sequence ID" value="MRH08390.1"/>
    <property type="molecule type" value="Genomic_DNA"/>
</dbReference>
<organism evidence="1 2">
    <name type="scientific">Limosilactobacillus reuteri</name>
    <name type="common">Lactobacillus reuteri</name>
    <dbReference type="NCBI Taxonomy" id="1598"/>
    <lineage>
        <taxon>Bacteria</taxon>
        <taxon>Bacillati</taxon>
        <taxon>Bacillota</taxon>
        <taxon>Bacilli</taxon>
        <taxon>Lactobacillales</taxon>
        <taxon>Lactobacillaceae</taxon>
        <taxon>Limosilactobacillus</taxon>
    </lineage>
</organism>
<dbReference type="Proteomes" id="UP000472879">
    <property type="component" value="Unassembled WGS sequence"/>
</dbReference>
<evidence type="ECO:0000313" key="1">
    <source>
        <dbReference type="EMBL" id="MRH08390.1"/>
    </source>
</evidence>
<gene>
    <name evidence="1" type="ORF">GIX81_02820</name>
</gene>
<accession>A0A6L5P1Q5</accession>
<proteinExistence type="predicted"/>
<dbReference type="AlphaFoldDB" id="A0A6L5P1Q5"/>
<protein>
    <submittedName>
        <fullName evidence="1">Uncharacterized protein</fullName>
    </submittedName>
</protein>
<sequence>MKLTIEGPDNHDFLQSIINGEYVSLKDWPGAKLFVGSAYDKYLEMKKASDNADCEN</sequence>